<evidence type="ECO:0000313" key="2">
    <source>
        <dbReference type="EMBL" id="KAB1216432.1"/>
    </source>
</evidence>
<keyword evidence="3" id="KW-1185">Reference proteome</keyword>
<dbReference type="Proteomes" id="UP000516437">
    <property type="component" value="Chromosome 4"/>
</dbReference>
<comment type="caution">
    <text evidence="2">The sequence shown here is derived from an EMBL/GenBank/DDBJ whole genome shotgun (WGS) entry which is preliminary data.</text>
</comment>
<gene>
    <name evidence="1" type="ORF">CJ030_MR0G010415</name>
    <name evidence="2" type="ORF">CJ030_MR4G029034</name>
</gene>
<reference evidence="2" key="3">
    <citation type="submission" date="2019-09" db="EMBL/GenBank/DDBJ databases">
        <authorList>
            <person name="Gao Z."/>
        </authorList>
    </citation>
    <scope>NUCLEOTIDE SEQUENCE</scope>
    <source>
        <tissue evidence="2">Leaves</tissue>
    </source>
</reference>
<evidence type="ECO:0000313" key="1">
    <source>
        <dbReference type="EMBL" id="KAB1199892.1"/>
    </source>
</evidence>
<dbReference type="EMBL" id="RXIC02000405">
    <property type="protein sequence ID" value="KAB1199892.1"/>
    <property type="molecule type" value="Genomic_DNA"/>
</dbReference>
<name>A0A6A1VTY2_9ROSI</name>
<evidence type="ECO:0000313" key="3">
    <source>
        <dbReference type="Proteomes" id="UP000516437"/>
    </source>
</evidence>
<sequence length="104" mass="10930">MAAARYGKYKGGIMCIAPEMGCQNASNPIHGVGKGEILQVRTASISVSQPLWKAALMACIVADEGTWQSVELKGDSLNAYTAITHNGNWQGYGGISSCRLSGLP</sequence>
<accession>A0A6A1VTY2</accession>
<proteinExistence type="predicted"/>
<reference evidence="2" key="1">
    <citation type="submission" date="2018-07" db="EMBL/GenBank/DDBJ databases">
        <authorList>
            <person name="Gao Z.-S."/>
            <person name="Jia H.-M."/>
            <person name="Jia H.-J."/>
            <person name="Cai Q.-L."/>
            <person name="Wang Y."/>
            <person name="Zhao H.-B."/>
        </authorList>
    </citation>
    <scope>NUCLEOTIDE SEQUENCE</scope>
    <source>
        <tissue evidence="2">Leaves</tissue>
    </source>
</reference>
<dbReference type="EMBL" id="RXIC02000022">
    <property type="protein sequence ID" value="KAB1216432.1"/>
    <property type="molecule type" value="Genomic_DNA"/>
</dbReference>
<dbReference type="AlphaFoldDB" id="A0A6A1VTY2"/>
<protein>
    <submittedName>
        <fullName evidence="2">Uncharacterized protein</fullName>
    </submittedName>
</protein>
<organism evidence="2 3">
    <name type="scientific">Morella rubra</name>
    <name type="common">Chinese bayberry</name>
    <dbReference type="NCBI Taxonomy" id="262757"/>
    <lineage>
        <taxon>Eukaryota</taxon>
        <taxon>Viridiplantae</taxon>
        <taxon>Streptophyta</taxon>
        <taxon>Embryophyta</taxon>
        <taxon>Tracheophyta</taxon>
        <taxon>Spermatophyta</taxon>
        <taxon>Magnoliopsida</taxon>
        <taxon>eudicotyledons</taxon>
        <taxon>Gunneridae</taxon>
        <taxon>Pentapetalae</taxon>
        <taxon>rosids</taxon>
        <taxon>fabids</taxon>
        <taxon>Fagales</taxon>
        <taxon>Myricaceae</taxon>
        <taxon>Morella</taxon>
    </lineage>
</organism>
<reference evidence="2 3" key="2">
    <citation type="journal article" date="2019" name="Plant Biotechnol. J.">
        <title>The red bayberry genome and genetic basis of sex determination.</title>
        <authorList>
            <person name="Jia H.M."/>
            <person name="Jia H.J."/>
            <person name="Cai Q.L."/>
            <person name="Wang Y."/>
            <person name="Zhao H.B."/>
            <person name="Yang W.F."/>
            <person name="Wang G.Y."/>
            <person name="Li Y.H."/>
            <person name="Zhan D.L."/>
            <person name="Shen Y.T."/>
            <person name="Niu Q.F."/>
            <person name="Chang L."/>
            <person name="Qiu J."/>
            <person name="Zhao L."/>
            <person name="Xie H.B."/>
            <person name="Fu W.Y."/>
            <person name="Jin J."/>
            <person name="Li X.W."/>
            <person name="Jiao Y."/>
            <person name="Zhou C.C."/>
            <person name="Tu T."/>
            <person name="Chai C.Y."/>
            <person name="Gao J.L."/>
            <person name="Fan L.J."/>
            <person name="van de Weg E."/>
            <person name="Wang J.Y."/>
            <person name="Gao Z.S."/>
        </authorList>
    </citation>
    <scope>NUCLEOTIDE SEQUENCE [LARGE SCALE GENOMIC DNA]</scope>
    <source>
        <tissue evidence="2">Leaves</tissue>
    </source>
</reference>